<dbReference type="Gene3D" id="3.40.50.620">
    <property type="entry name" value="HUPs"/>
    <property type="match status" value="1"/>
</dbReference>
<comment type="caution">
    <text evidence="17">The sequence shown here is derived from an EMBL/GenBank/DDBJ whole genome shotgun (WGS) entry which is preliminary data.</text>
</comment>
<keyword evidence="12" id="KW-0511">Multifunctional enzyme</keyword>
<evidence type="ECO:0000259" key="16">
    <source>
        <dbReference type="SMART" id="SM00904"/>
    </source>
</evidence>
<sequence>MQLFRKLDDVPASFGPTVLSVGNFDGVHRAHQLVLKEVVARAKKVGAKAMAVTFDPHPMRVLRPDVAPKLLTLLPEKLKLLELTGLDAVLVLPFTRDLSLTTPSDFATELLGKRLKAKEVHEGESFHFGHKAEGNVQKLKQFGQAAGYDVVVYPELRTGGDVVSSSRIRELLREGQVGRARRLLGRVFSVISTPGRGRGYGHKYTVPTINLARYDELVPKDGVYITRTRVGDELFDSVTNVGNRPTFGADSFAIETHLLNFHPIDVLAETRVELCFLRRLRDEIKFPSVDALRDQIGRDVNRARRYFRLLGDGR</sequence>
<keyword evidence="7 15" id="KW-0548">Nucleotidyltransferase</keyword>
<feature type="domain" description="Riboflavin kinase" evidence="16">
    <location>
        <begin position="183"/>
        <end position="308"/>
    </location>
</feature>
<dbReference type="GO" id="GO:0009398">
    <property type="term" value="P:FMN biosynthetic process"/>
    <property type="evidence" value="ECO:0007669"/>
    <property type="project" value="UniProtKB-UniRule"/>
</dbReference>
<evidence type="ECO:0000256" key="6">
    <source>
        <dbReference type="ARBA" id="ARBA00022679"/>
    </source>
</evidence>
<dbReference type="PIRSF" id="PIRSF004491">
    <property type="entry name" value="FAD_Synth"/>
    <property type="match status" value="1"/>
</dbReference>
<keyword evidence="8 15" id="KW-0547">Nucleotide-binding</keyword>
<comment type="function">
    <text evidence="1">Catalyzes the phosphorylation of riboflavin to FMN followed by the adenylation of FMN to FAD.</text>
</comment>
<evidence type="ECO:0000256" key="7">
    <source>
        <dbReference type="ARBA" id="ARBA00022695"/>
    </source>
</evidence>
<dbReference type="Pfam" id="PF01687">
    <property type="entry name" value="Flavokinase"/>
    <property type="match status" value="1"/>
</dbReference>
<comment type="pathway">
    <text evidence="2 15">Cofactor biosynthesis; FAD biosynthesis; FAD from FMN: step 1/1.</text>
</comment>
<dbReference type="SMART" id="SM00904">
    <property type="entry name" value="Flavokinase"/>
    <property type="match status" value="1"/>
</dbReference>
<dbReference type="EC" id="2.7.7.2" evidence="15"/>
<gene>
    <name evidence="17" type="ORF">HYX28_08505</name>
</gene>
<evidence type="ECO:0000313" key="18">
    <source>
        <dbReference type="Proteomes" id="UP000779809"/>
    </source>
</evidence>
<dbReference type="EC" id="2.7.1.26" evidence="15"/>
<comment type="pathway">
    <text evidence="3 15">Cofactor biosynthesis; FMN biosynthesis; FMN from riboflavin (ATP route): step 1/1.</text>
</comment>
<evidence type="ECO:0000256" key="13">
    <source>
        <dbReference type="ARBA" id="ARBA00047880"/>
    </source>
</evidence>
<keyword evidence="6 15" id="KW-0808">Transferase</keyword>
<dbReference type="InterPro" id="IPR014729">
    <property type="entry name" value="Rossmann-like_a/b/a_fold"/>
</dbReference>
<evidence type="ECO:0000256" key="9">
    <source>
        <dbReference type="ARBA" id="ARBA00022777"/>
    </source>
</evidence>
<dbReference type="GO" id="GO:0005524">
    <property type="term" value="F:ATP binding"/>
    <property type="evidence" value="ECO:0007669"/>
    <property type="project" value="UniProtKB-UniRule"/>
</dbReference>
<dbReference type="InterPro" id="IPR015865">
    <property type="entry name" value="Riboflavin_kinase_bac/euk"/>
</dbReference>
<evidence type="ECO:0000256" key="3">
    <source>
        <dbReference type="ARBA" id="ARBA00005201"/>
    </source>
</evidence>
<comment type="similarity">
    <text evidence="15">Belongs to the ribF family.</text>
</comment>
<dbReference type="NCBIfam" id="TIGR00083">
    <property type="entry name" value="ribF"/>
    <property type="match status" value="1"/>
</dbReference>
<name>A0A932EQE9_9BACT</name>
<dbReference type="EMBL" id="JACPNR010000010">
    <property type="protein sequence ID" value="MBI2678808.1"/>
    <property type="molecule type" value="Genomic_DNA"/>
</dbReference>
<dbReference type="GO" id="GO:0003919">
    <property type="term" value="F:FMN adenylyltransferase activity"/>
    <property type="evidence" value="ECO:0007669"/>
    <property type="project" value="UniProtKB-UniRule"/>
</dbReference>
<dbReference type="Proteomes" id="UP000779809">
    <property type="component" value="Unassembled WGS sequence"/>
</dbReference>
<dbReference type="Pfam" id="PF06574">
    <property type="entry name" value="FAD_syn"/>
    <property type="match status" value="1"/>
</dbReference>
<dbReference type="InterPro" id="IPR002606">
    <property type="entry name" value="Riboflavin_kinase_bac"/>
</dbReference>
<evidence type="ECO:0000256" key="5">
    <source>
        <dbReference type="ARBA" id="ARBA00022643"/>
    </source>
</evidence>
<dbReference type="FunFam" id="3.40.50.620:FF:000021">
    <property type="entry name" value="Riboflavin biosynthesis protein"/>
    <property type="match status" value="1"/>
</dbReference>
<dbReference type="GO" id="GO:0008531">
    <property type="term" value="F:riboflavin kinase activity"/>
    <property type="evidence" value="ECO:0007669"/>
    <property type="project" value="UniProtKB-UniRule"/>
</dbReference>
<reference evidence="17" key="1">
    <citation type="submission" date="2020-07" db="EMBL/GenBank/DDBJ databases">
        <title>Huge and variable diversity of episymbiotic CPR bacteria and DPANN archaea in groundwater ecosystems.</title>
        <authorList>
            <person name="He C.Y."/>
            <person name="Keren R."/>
            <person name="Whittaker M."/>
            <person name="Farag I.F."/>
            <person name="Doudna J."/>
            <person name="Cate J.H.D."/>
            <person name="Banfield J.F."/>
        </authorList>
    </citation>
    <scope>NUCLEOTIDE SEQUENCE</scope>
    <source>
        <strain evidence="17">NC_groundwater_580_Pr5_B-0.1um_64_19</strain>
    </source>
</reference>
<dbReference type="InterPro" id="IPR015864">
    <property type="entry name" value="FAD_synthase"/>
</dbReference>
<evidence type="ECO:0000256" key="10">
    <source>
        <dbReference type="ARBA" id="ARBA00022827"/>
    </source>
</evidence>
<dbReference type="GO" id="GO:0006747">
    <property type="term" value="P:FAD biosynthetic process"/>
    <property type="evidence" value="ECO:0007669"/>
    <property type="project" value="UniProtKB-UniRule"/>
</dbReference>
<dbReference type="CDD" id="cd02064">
    <property type="entry name" value="FAD_synthetase_N"/>
    <property type="match status" value="1"/>
</dbReference>
<keyword evidence="9 15" id="KW-0418">Kinase</keyword>
<dbReference type="Gene3D" id="2.40.30.30">
    <property type="entry name" value="Riboflavin kinase-like"/>
    <property type="match status" value="1"/>
</dbReference>
<dbReference type="PANTHER" id="PTHR22749:SF6">
    <property type="entry name" value="RIBOFLAVIN KINASE"/>
    <property type="match status" value="1"/>
</dbReference>
<evidence type="ECO:0000256" key="14">
    <source>
        <dbReference type="ARBA" id="ARBA00049494"/>
    </source>
</evidence>
<dbReference type="AlphaFoldDB" id="A0A932EQE9"/>
<evidence type="ECO:0000256" key="4">
    <source>
        <dbReference type="ARBA" id="ARBA00022630"/>
    </source>
</evidence>
<evidence type="ECO:0000256" key="2">
    <source>
        <dbReference type="ARBA" id="ARBA00004726"/>
    </source>
</evidence>
<evidence type="ECO:0000256" key="1">
    <source>
        <dbReference type="ARBA" id="ARBA00002121"/>
    </source>
</evidence>
<keyword evidence="10 15" id="KW-0274">FAD</keyword>
<comment type="catalytic activity">
    <reaction evidence="13 15">
        <text>riboflavin + ATP = FMN + ADP + H(+)</text>
        <dbReference type="Rhea" id="RHEA:14357"/>
        <dbReference type="ChEBI" id="CHEBI:15378"/>
        <dbReference type="ChEBI" id="CHEBI:30616"/>
        <dbReference type="ChEBI" id="CHEBI:57986"/>
        <dbReference type="ChEBI" id="CHEBI:58210"/>
        <dbReference type="ChEBI" id="CHEBI:456216"/>
        <dbReference type="EC" id="2.7.1.26"/>
    </reaction>
</comment>
<proteinExistence type="inferred from homology"/>
<evidence type="ECO:0000256" key="8">
    <source>
        <dbReference type="ARBA" id="ARBA00022741"/>
    </source>
</evidence>
<dbReference type="InterPro" id="IPR023465">
    <property type="entry name" value="Riboflavin_kinase_dom_sf"/>
</dbReference>
<comment type="catalytic activity">
    <reaction evidence="14 15">
        <text>FMN + ATP + H(+) = FAD + diphosphate</text>
        <dbReference type="Rhea" id="RHEA:17237"/>
        <dbReference type="ChEBI" id="CHEBI:15378"/>
        <dbReference type="ChEBI" id="CHEBI:30616"/>
        <dbReference type="ChEBI" id="CHEBI:33019"/>
        <dbReference type="ChEBI" id="CHEBI:57692"/>
        <dbReference type="ChEBI" id="CHEBI:58210"/>
        <dbReference type="EC" id="2.7.7.2"/>
    </reaction>
</comment>
<evidence type="ECO:0000313" key="17">
    <source>
        <dbReference type="EMBL" id="MBI2678808.1"/>
    </source>
</evidence>
<keyword evidence="5 15" id="KW-0288">FMN</keyword>
<organism evidence="17 18">
    <name type="scientific">Candidatus Korobacter versatilis</name>
    <dbReference type="NCBI Taxonomy" id="658062"/>
    <lineage>
        <taxon>Bacteria</taxon>
        <taxon>Pseudomonadati</taxon>
        <taxon>Acidobacteriota</taxon>
        <taxon>Terriglobia</taxon>
        <taxon>Terriglobales</taxon>
        <taxon>Candidatus Korobacteraceae</taxon>
        <taxon>Candidatus Korobacter</taxon>
    </lineage>
</organism>
<dbReference type="SUPFAM" id="SSF82114">
    <property type="entry name" value="Riboflavin kinase-like"/>
    <property type="match status" value="1"/>
</dbReference>
<accession>A0A932EQE9</accession>
<dbReference type="InterPro" id="IPR023468">
    <property type="entry name" value="Riboflavin_kinase"/>
</dbReference>
<evidence type="ECO:0000256" key="12">
    <source>
        <dbReference type="ARBA" id="ARBA00023268"/>
    </source>
</evidence>
<dbReference type="SUPFAM" id="SSF52374">
    <property type="entry name" value="Nucleotidylyl transferase"/>
    <property type="match status" value="1"/>
</dbReference>
<dbReference type="PANTHER" id="PTHR22749">
    <property type="entry name" value="RIBOFLAVIN KINASE/FMN ADENYLYLTRANSFERASE"/>
    <property type="match status" value="1"/>
</dbReference>
<protein>
    <recommendedName>
        <fullName evidence="15">Riboflavin biosynthesis protein</fullName>
    </recommendedName>
    <domain>
        <recommendedName>
            <fullName evidence="15">Riboflavin kinase</fullName>
            <ecNumber evidence="15">2.7.1.26</ecNumber>
        </recommendedName>
        <alternativeName>
            <fullName evidence="15">Flavokinase</fullName>
        </alternativeName>
    </domain>
    <domain>
        <recommendedName>
            <fullName evidence="15">FMN adenylyltransferase</fullName>
            <ecNumber evidence="15">2.7.7.2</ecNumber>
        </recommendedName>
        <alternativeName>
            <fullName evidence="15">FAD pyrophosphorylase</fullName>
        </alternativeName>
        <alternativeName>
            <fullName evidence="15">FAD synthase</fullName>
        </alternativeName>
    </domain>
</protein>
<keyword evidence="11 15" id="KW-0067">ATP-binding</keyword>
<evidence type="ECO:0000256" key="11">
    <source>
        <dbReference type="ARBA" id="ARBA00022840"/>
    </source>
</evidence>
<dbReference type="NCBIfam" id="NF004162">
    <property type="entry name" value="PRK05627.1-5"/>
    <property type="match status" value="1"/>
</dbReference>
<keyword evidence="4 15" id="KW-0285">Flavoprotein</keyword>
<evidence type="ECO:0000256" key="15">
    <source>
        <dbReference type="PIRNR" id="PIRNR004491"/>
    </source>
</evidence>
<dbReference type="GO" id="GO:0009231">
    <property type="term" value="P:riboflavin biosynthetic process"/>
    <property type="evidence" value="ECO:0007669"/>
    <property type="project" value="InterPro"/>
</dbReference>